<proteinExistence type="predicted"/>
<name>U2IZ42_9SPHI</name>
<dbReference type="Gene3D" id="3.60.15.10">
    <property type="entry name" value="Ribonuclease Z/Hydroxyacylglutathione hydrolase-like"/>
    <property type="match status" value="1"/>
</dbReference>
<accession>U2IZ42</accession>
<dbReference type="RefSeq" id="WP_021071739.1">
    <property type="nucleotide sequence ID" value="NZ_ATDL01000020.1"/>
</dbReference>
<protein>
    <recommendedName>
        <fullName evidence="3">Metallo-beta-lactamase domain-containing protein</fullName>
    </recommendedName>
</protein>
<dbReference type="SUPFAM" id="SSF56281">
    <property type="entry name" value="Metallo-hydrolase/oxidoreductase"/>
    <property type="match status" value="1"/>
</dbReference>
<dbReference type="EMBL" id="ATDL01000020">
    <property type="protein sequence ID" value="ERJ57969.1"/>
    <property type="molecule type" value="Genomic_DNA"/>
</dbReference>
<evidence type="ECO:0000313" key="2">
    <source>
        <dbReference type="Proteomes" id="UP000016584"/>
    </source>
</evidence>
<keyword evidence="2" id="KW-1185">Reference proteome</keyword>
<sequence>MGIIIRGGIAMLFLLSGLCVNAQSPHNYWGDKDGFMKEQSSETFKLIQELLAKEPPSAQIGLLRRSALLHMDWVLHDVRLDNSETIRAFLQSRIAMVVEDMKRPVKKGIRVYKLYNHSFIVKTKSVTVAFDIVKGGKDKSVLIPDSLMQEVVNGCDVLLISHEHTDHADVEVGRMFAKAGKPIIAPPSVWADEAGVTHLRSSDILQDRINLTSNRYIDLKIYPGYQGKVLNNVYRVRTPEGMTVAHTGDMSNSAMNAWIDRNEEEGRTDVLLLHSWARPVIPFVTKFRPRVLITGHENELHHSIDHREPYWLNYRRMEGVNTPIVYMTWGEWFSVQR</sequence>
<dbReference type="Proteomes" id="UP000016584">
    <property type="component" value="Unassembled WGS sequence"/>
</dbReference>
<dbReference type="InterPro" id="IPR036866">
    <property type="entry name" value="RibonucZ/Hydroxyglut_hydro"/>
</dbReference>
<dbReference type="STRING" id="1346330.M472_04235"/>
<comment type="caution">
    <text evidence="1">The sequence shown here is derived from an EMBL/GenBank/DDBJ whole genome shotgun (WGS) entry which is preliminary data.</text>
</comment>
<reference evidence="1 2" key="1">
    <citation type="journal article" date="2013" name="Genome Announc.">
        <title>The Draft Genome Sequence of Sphingomonas paucimobilis Strain HER1398 (Proteobacteria), Host to the Giant PAU Phage, Indicates That It Is a Member of the Genus Sphingobacterium (Bacteroidetes).</title>
        <authorList>
            <person name="White R.A.III."/>
            <person name="Suttle C.A."/>
        </authorList>
    </citation>
    <scope>NUCLEOTIDE SEQUENCE [LARGE SCALE GENOMIC DNA]</scope>
    <source>
        <strain evidence="1 2">HER1398</strain>
    </source>
</reference>
<dbReference type="AlphaFoldDB" id="U2IZ42"/>
<dbReference type="Pfam" id="PF13483">
    <property type="entry name" value="Lactamase_B_3"/>
    <property type="match status" value="1"/>
</dbReference>
<dbReference type="OrthoDB" id="792193at2"/>
<evidence type="ECO:0000313" key="1">
    <source>
        <dbReference type="EMBL" id="ERJ57969.1"/>
    </source>
</evidence>
<organism evidence="1 2">
    <name type="scientific">Sphingobacterium paucimobilis HER1398</name>
    <dbReference type="NCBI Taxonomy" id="1346330"/>
    <lineage>
        <taxon>Bacteria</taxon>
        <taxon>Pseudomonadati</taxon>
        <taxon>Bacteroidota</taxon>
        <taxon>Sphingobacteriia</taxon>
        <taxon>Sphingobacteriales</taxon>
        <taxon>Sphingobacteriaceae</taxon>
        <taxon>Sphingobacterium</taxon>
    </lineage>
</organism>
<dbReference type="eggNOG" id="COG2220">
    <property type="taxonomic scope" value="Bacteria"/>
</dbReference>
<evidence type="ECO:0008006" key="3">
    <source>
        <dbReference type="Google" id="ProtNLM"/>
    </source>
</evidence>
<dbReference type="PATRIC" id="fig|1346330.5.peg.3607"/>
<gene>
    <name evidence="1" type="ORF">M472_04235</name>
</gene>